<dbReference type="Pfam" id="PF00067">
    <property type="entry name" value="p450"/>
    <property type="match status" value="1"/>
</dbReference>
<dbReference type="InterPro" id="IPR002397">
    <property type="entry name" value="Cyt_P450_B"/>
</dbReference>
<dbReference type="Gene3D" id="1.10.630.10">
    <property type="entry name" value="Cytochrome P450"/>
    <property type="match status" value="1"/>
</dbReference>
<dbReference type="InterPro" id="IPR036396">
    <property type="entry name" value="Cyt_P450_sf"/>
</dbReference>
<protein>
    <submittedName>
        <fullName evidence="2">Cytochrome P450</fullName>
    </submittedName>
</protein>
<sequence>MATTAAARPLLDPDALETIDLADPGVHAEHDLTAVWHRLRTEQPVYRHPENGDAPGFWVLSRHADVSAVYRDSARFTSERGNVLDTLLTGGDSAAGRMLAVTDGAPHRDVRTVLLKAFTPRALAPVIDSVRRSTQSLLQDALGRGDCDFAADVAANIPIAAICDLLGVPASDRGHILGLTSAALGSDHGMPTEADTWSAKNEILLYFAELARDRREKPLDDVVSLLVSDDFGDRQLHRDEVVFNCYSLLLGGDETTRLSMIGAVQALIEHPGQWAALRSGAVSIESATEEVLRWTTPALHSGRTATEDLLLEGEFIEEGDVVTVWTASANRDETVFERPEVFDLGRTGNRHLSFAYGAHFCLGAYLARAEIGAVLEGVRAMARSMEFAGPSQRVYSNFLSGLSRLPISVTLDPGYRPSAS</sequence>
<evidence type="ECO:0000313" key="2">
    <source>
        <dbReference type="EMBL" id="MFC1414047.1"/>
    </source>
</evidence>
<dbReference type="CDD" id="cd11033">
    <property type="entry name" value="CYP142-like"/>
    <property type="match status" value="1"/>
</dbReference>
<dbReference type="PANTHER" id="PTHR46696:SF4">
    <property type="entry name" value="BIOTIN BIOSYNTHESIS CYTOCHROME P450"/>
    <property type="match status" value="1"/>
</dbReference>
<dbReference type="Proteomes" id="UP001592582">
    <property type="component" value="Unassembled WGS sequence"/>
</dbReference>
<dbReference type="SUPFAM" id="SSF48264">
    <property type="entry name" value="Cytochrome P450"/>
    <property type="match status" value="1"/>
</dbReference>
<dbReference type="InterPro" id="IPR001128">
    <property type="entry name" value="Cyt_P450"/>
</dbReference>
<name>A0ABV6VJY8_9ACTN</name>
<organism evidence="2 3">
    <name type="scientific">Streptacidiphilus alkalitolerans</name>
    <dbReference type="NCBI Taxonomy" id="3342712"/>
    <lineage>
        <taxon>Bacteria</taxon>
        <taxon>Bacillati</taxon>
        <taxon>Actinomycetota</taxon>
        <taxon>Actinomycetes</taxon>
        <taxon>Kitasatosporales</taxon>
        <taxon>Streptomycetaceae</taxon>
        <taxon>Streptacidiphilus</taxon>
    </lineage>
</organism>
<dbReference type="PRINTS" id="PR00359">
    <property type="entry name" value="BP450"/>
</dbReference>
<evidence type="ECO:0000256" key="1">
    <source>
        <dbReference type="ARBA" id="ARBA00010617"/>
    </source>
</evidence>
<evidence type="ECO:0000313" key="3">
    <source>
        <dbReference type="Proteomes" id="UP001592582"/>
    </source>
</evidence>
<comment type="similarity">
    <text evidence="1">Belongs to the cytochrome P450 family.</text>
</comment>
<dbReference type="EMBL" id="JBHEZX010000021">
    <property type="protein sequence ID" value="MFC1414047.1"/>
    <property type="molecule type" value="Genomic_DNA"/>
</dbReference>
<reference evidence="2 3" key="1">
    <citation type="submission" date="2024-09" db="EMBL/GenBank/DDBJ databases">
        <authorList>
            <person name="Lee S.D."/>
        </authorList>
    </citation>
    <scope>NUCLEOTIDE SEQUENCE [LARGE SCALE GENOMIC DNA]</scope>
    <source>
        <strain evidence="2 3">N1-1</strain>
    </source>
</reference>
<comment type="caution">
    <text evidence="2">The sequence shown here is derived from an EMBL/GenBank/DDBJ whole genome shotgun (WGS) entry which is preliminary data.</text>
</comment>
<dbReference type="RefSeq" id="WP_380516957.1">
    <property type="nucleotide sequence ID" value="NZ_JBHEZX010000021.1"/>
</dbReference>
<dbReference type="PANTHER" id="PTHR46696">
    <property type="entry name" value="P450, PUTATIVE (EUROFUNG)-RELATED"/>
    <property type="match status" value="1"/>
</dbReference>
<accession>A0ABV6VJY8</accession>
<keyword evidence="3" id="KW-1185">Reference proteome</keyword>
<proteinExistence type="inferred from homology"/>
<gene>
    <name evidence="2" type="ORF">ACEZDG_32780</name>
</gene>